<evidence type="ECO:0000313" key="1">
    <source>
        <dbReference type="EMBL" id="CAI4031195.1"/>
    </source>
</evidence>
<dbReference type="InterPro" id="IPR010985">
    <property type="entry name" value="Ribbon_hlx_hlx"/>
</dbReference>
<organism evidence="1 2">
    <name type="scientific">Nitrospira tepida</name>
    <dbReference type="NCBI Taxonomy" id="2973512"/>
    <lineage>
        <taxon>Bacteria</taxon>
        <taxon>Pseudomonadati</taxon>
        <taxon>Nitrospirota</taxon>
        <taxon>Nitrospiria</taxon>
        <taxon>Nitrospirales</taxon>
        <taxon>Nitrospiraceae</taxon>
        <taxon>Nitrospira</taxon>
    </lineage>
</organism>
<accession>A0AA86MY63</accession>
<keyword evidence="2" id="KW-1185">Reference proteome</keyword>
<dbReference type="GO" id="GO:0006355">
    <property type="term" value="P:regulation of DNA-templated transcription"/>
    <property type="evidence" value="ECO:0007669"/>
    <property type="project" value="InterPro"/>
</dbReference>
<dbReference type="EMBL" id="OX365700">
    <property type="protein sequence ID" value="CAI4031195.1"/>
    <property type="molecule type" value="Genomic_DNA"/>
</dbReference>
<dbReference type="SUPFAM" id="SSF47598">
    <property type="entry name" value="Ribbon-helix-helix"/>
    <property type="match status" value="1"/>
</dbReference>
<proteinExistence type="predicted"/>
<protein>
    <submittedName>
        <fullName evidence="1">Uncharacterized protein</fullName>
    </submittedName>
</protein>
<dbReference type="KEGG" id="nti:DNFV4_01622"/>
<name>A0AA86MY63_9BACT</name>
<evidence type="ECO:0000313" key="2">
    <source>
        <dbReference type="Proteomes" id="UP001179121"/>
    </source>
</evidence>
<dbReference type="Proteomes" id="UP001179121">
    <property type="component" value="Chromosome"/>
</dbReference>
<sequence length="61" mass="6917">MARTPPEGTGAWNFRDIPRDLMRRVKMAAAHEGKTVKDFLIELAEAKIQELERKGILPKGK</sequence>
<dbReference type="AlphaFoldDB" id="A0AA86MY63"/>
<gene>
    <name evidence="1" type="ORF">DNFV4_01622</name>
</gene>
<reference evidence="1" key="1">
    <citation type="submission" date="2022-10" db="EMBL/GenBank/DDBJ databases">
        <authorList>
            <person name="Koch H."/>
        </authorList>
    </citation>
    <scope>NUCLEOTIDE SEQUENCE</scope>
    <source>
        <strain evidence="1">DNF</strain>
    </source>
</reference>